<dbReference type="AlphaFoldDB" id="A0A7W3TG58"/>
<dbReference type="EMBL" id="VKHT01000760">
    <property type="protein sequence ID" value="MBB0246167.1"/>
    <property type="molecule type" value="Genomic_DNA"/>
</dbReference>
<keyword evidence="2" id="KW-1185">Reference proteome</keyword>
<gene>
    <name evidence="1" type="ORF">FNQ90_19155</name>
</gene>
<name>A0A7W3TG58_9ACTN</name>
<dbReference type="Proteomes" id="UP000538929">
    <property type="component" value="Unassembled WGS sequence"/>
</dbReference>
<organism evidence="1 2">
    <name type="scientific">Streptomyces alkaliphilus</name>
    <dbReference type="NCBI Taxonomy" id="1472722"/>
    <lineage>
        <taxon>Bacteria</taxon>
        <taxon>Bacillati</taxon>
        <taxon>Actinomycetota</taxon>
        <taxon>Actinomycetes</taxon>
        <taxon>Kitasatosporales</taxon>
        <taxon>Streptomycetaceae</taxon>
        <taxon>Streptomyces</taxon>
    </lineage>
</organism>
<accession>A0A7W3TG58</accession>
<comment type="caution">
    <text evidence="1">The sequence shown here is derived from an EMBL/GenBank/DDBJ whole genome shotgun (WGS) entry which is preliminary data.</text>
</comment>
<evidence type="ECO:0000313" key="1">
    <source>
        <dbReference type="EMBL" id="MBB0246167.1"/>
    </source>
</evidence>
<protein>
    <submittedName>
        <fullName evidence="1">Uncharacterized protein</fullName>
    </submittedName>
</protein>
<reference evidence="2" key="1">
    <citation type="submission" date="2019-10" db="EMBL/GenBank/DDBJ databases">
        <title>Streptomyces sp. nov., a novel actinobacterium isolated from alkaline environment.</title>
        <authorList>
            <person name="Golinska P."/>
        </authorList>
    </citation>
    <scope>NUCLEOTIDE SEQUENCE [LARGE SCALE GENOMIC DNA]</scope>
    <source>
        <strain evidence="2">DSM 42118</strain>
    </source>
</reference>
<evidence type="ECO:0000313" key="2">
    <source>
        <dbReference type="Proteomes" id="UP000538929"/>
    </source>
</evidence>
<sequence>MAFMLSLISPVEKIEEFSSVGEEEEYESMVMVVCEALQEAGFGFHMEGFGLNPWPVDVSYDLSSVMEQLPDLLGSLRNGEVGGINFYGQGIEADLSFSEDGDFFRIHCDPRVPLAITRQEERIEKGEFLSMAHELSEGFVEAARVVLPTLRVEILAENLPVH</sequence>
<dbReference type="RefSeq" id="WP_182607545.1">
    <property type="nucleotide sequence ID" value="NZ_VKHT01000760.1"/>
</dbReference>
<proteinExistence type="predicted"/>